<dbReference type="PROSITE" id="PS50240">
    <property type="entry name" value="TRYPSIN_DOM"/>
    <property type="match status" value="1"/>
</dbReference>
<name>A0A1B0DM32_PHLPP</name>
<reference evidence="3" key="1">
    <citation type="submission" date="2022-08" db="UniProtKB">
        <authorList>
            <consortium name="EnsemblMetazoa"/>
        </authorList>
    </citation>
    <scope>IDENTIFICATION</scope>
    <source>
        <strain evidence="3">Israel</strain>
    </source>
</reference>
<evidence type="ECO:0000256" key="2">
    <source>
        <dbReference type="ARBA" id="ARBA00024195"/>
    </source>
</evidence>
<dbReference type="FunFam" id="2.40.10.10:FF:000068">
    <property type="entry name" value="transmembrane protease serine 2"/>
    <property type="match status" value="1"/>
</dbReference>
<keyword evidence="1" id="KW-1015">Disulfide bond</keyword>
<evidence type="ECO:0000313" key="3">
    <source>
        <dbReference type="EnsemblMetazoa" id="PPAI009422-PA"/>
    </source>
</evidence>
<dbReference type="SMART" id="SM00020">
    <property type="entry name" value="Tryp_SPc"/>
    <property type="match status" value="1"/>
</dbReference>
<dbReference type="VEuPathDB" id="VectorBase:PPAI009422"/>
<dbReference type="InterPro" id="IPR043504">
    <property type="entry name" value="Peptidase_S1_PA_chymotrypsin"/>
</dbReference>
<dbReference type="PANTHER" id="PTHR24252:SF7">
    <property type="entry name" value="HYALIN"/>
    <property type="match status" value="1"/>
</dbReference>
<dbReference type="Proteomes" id="UP000092462">
    <property type="component" value="Unassembled WGS sequence"/>
</dbReference>
<dbReference type="EnsemblMetazoa" id="PPAI009422-RA">
    <property type="protein sequence ID" value="PPAI009422-PA"/>
    <property type="gene ID" value="PPAI009422"/>
</dbReference>
<dbReference type="VEuPathDB" id="VectorBase:PPAPM1_001651"/>
<proteinExistence type="inferred from homology"/>
<dbReference type="InterPro" id="IPR001314">
    <property type="entry name" value="Peptidase_S1A"/>
</dbReference>
<dbReference type="InterPro" id="IPR001254">
    <property type="entry name" value="Trypsin_dom"/>
</dbReference>
<dbReference type="GO" id="GO:0006508">
    <property type="term" value="P:proteolysis"/>
    <property type="evidence" value="ECO:0007669"/>
    <property type="project" value="InterPro"/>
</dbReference>
<dbReference type="PROSITE" id="PS00134">
    <property type="entry name" value="TRYPSIN_HIS"/>
    <property type="match status" value="1"/>
</dbReference>
<protein>
    <submittedName>
        <fullName evidence="3">Uncharacterized protein</fullName>
    </submittedName>
</protein>
<evidence type="ECO:0000256" key="1">
    <source>
        <dbReference type="ARBA" id="ARBA00023157"/>
    </source>
</evidence>
<dbReference type="Gene3D" id="2.40.10.10">
    <property type="entry name" value="Trypsin-like serine proteases"/>
    <property type="match status" value="1"/>
</dbReference>
<dbReference type="Pfam" id="PF00089">
    <property type="entry name" value="Trypsin"/>
    <property type="match status" value="1"/>
</dbReference>
<organism evidence="3 4">
    <name type="scientific">Phlebotomus papatasi</name>
    <name type="common">Sandfly</name>
    <dbReference type="NCBI Taxonomy" id="29031"/>
    <lineage>
        <taxon>Eukaryota</taxon>
        <taxon>Metazoa</taxon>
        <taxon>Ecdysozoa</taxon>
        <taxon>Arthropoda</taxon>
        <taxon>Hexapoda</taxon>
        <taxon>Insecta</taxon>
        <taxon>Pterygota</taxon>
        <taxon>Neoptera</taxon>
        <taxon>Endopterygota</taxon>
        <taxon>Diptera</taxon>
        <taxon>Nematocera</taxon>
        <taxon>Psychodoidea</taxon>
        <taxon>Psychodidae</taxon>
        <taxon>Phlebotomus</taxon>
        <taxon>Phlebotomus</taxon>
    </lineage>
</organism>
<keyword evidence="4" id="KW-1185">Reference proteome</keyword>
<comment type="similarity">
    <text evidence="2">Belongs to the peptidase S1 family. CLIP subfamily.</text>
</comment>
<evidence type="ECO:0000313" key="4">
    <source>
        <dbReference type="Proteomes" id="UP000092462"/>
    </source>
</evidence>
<dbReference type="SUPFAM" id="SSF50494">
    <property type="entry name" value="Trypsin-like serine proteases"/>
    <property type="match status" value="1"/>
</dbReference>
<sequence>MQMMGITSIWWLFLVFMRCSGLLAISKGRESSRVARSGGFPKFPLDDTGRPYEMFPDTHPRGPWTPDKPFECGTRYIRFQPQRKGRIIGGTVPPYGAYPWQVEIQTFHYERTNFEHHCGGAVVGERLVLTAAHCLQVPQLEYLRVVIGDHSLKVRDLHEHSFRVERILVHPHFRKSGPYSNDIGIIKVRASSVTGIGFNTHVRPICVPGPGQTPPPGSWCSVTGWGAHK</sequence>
<dbReference type="GO" id="GO:0004252">
    <property type="term" value="F:serine-type endopeptidase activity"/>
    <property type="evidence" value="ECO:0007669"/>
    <property type="project" value="InterPro"/>
</dbReference>
<accession>A0A1B0DM32</accession>
<dbReference type="EMBL" id="AJVK01073838">
    <property type="status" value="NOT_ANNOTATED_CDS"/>
    <property type="molecule type" value="Genomic_DNA"/>
</dbReference>
<dbReference type="InterPro" id="IPR018114">
    <property type="entry name" value="TRYPSIN_HIS"/>
</dbReference>
<dbReference type="PANTHER" id="PTHR24252">
    <property type="entry name" value="ACROSIN-RELATED"/>
    <property type="match status" value="1"/>
</dbReference>
<dbReference type="CDD" id="cd00190">
    <property type="entry name" value="Tryp_SPc"/>
    <property type="match status" value="1"/>
</dbReference>
<dbReference type="PRINTS" id="PR00722">
    <property type="entry name" value="CHYMOTRYPSIN"/>
</dbReference>
<dbReference type="AlphaFoldDB" id="A0A1B0DM32"/>
<dbReference type="InterPro" id="IPR009003">
    <property type="entry name" value="Peptidase_S1_PA"/>
</dbReference>